<dbReference type="Pfam" id="PF13577">
    <property type="entry name" value="SnoaL_4"/>
    <property type="match status" value="1"/>
</dbReference>
<gene>
    <name evidence="2" type="ORF">CWI75_09320</name>
</gene>
<organism evidence="2 3">
    <name type="scientific">Kineobactrum sediminis</name>
    <dbReference type="NCBI Taxonomy" id="1905677"/>
    <lineage>
        <taxon>Bacteria</taxon>
        <taxon>Pseudomonadati</taxon>
        <taxon>Pseudomonadota</taxon>
        <taxon>Gammaproteobacteria</taxon>
        <taxon>Cellvibrionales</taxon>
        <taxon>Halieaceae</taxon>
        <taxon>Kineobactrum</taxon>
    </lineage>
</organism>
<protein>
    <recommendedName>
        <fullName evidence="1">SnoaL-like domain-containing protein</fullName>
    </recommendedName>
</protein>
<reference evidence="3" key="1">
    <citation type="submission" date="2017-11" db="EMBL/GenBank/DDBJ databases">
        <title>The draft genome sequence of Chromatocurvus sp. F02.</title>
        <authorList>
            <person name="Du Z.-J."/>
            <person name="Chang Y.-Q."/>
        </authorList>
    </citation>
    <scope>NUCLEOTIDE SEQUENCE [LARGE SCALE GENOMIC DNA]</scope>
    <source>
        <strain evidence="3">F02</strain>
    </source>
</reference>
<proteinExistence type="predicted"/>
<dbReference type="OrthoDB" id="1492465at2"/>
<dbReference type="EMBL" id="PKLZ01000007">
    <property type="protein sequence ID" value="PLW82762.1"/>
    <property type="molecule type" value="Genomic_DNA"/>
</dbReference>
<feature type="domain" description="SnoaL-like" evidence="1">
    <location>
        <begin position="12"/>
        <end position="129"/>
    </location>
</feature>
<evidence type="ECO:0000313" key="2">
    <source>
        <dbReference type="EMBL" id="PLW82762.1"/>
    </source>
</evidence>
<dbReference type="AlphaFoldDB" id="A0A2N5Y2Y6"/>
<evidence type="ECO:0000313" key="3">
    <source>
        <dbReference type="Proteomes" id="UP000234845"/>
    </source>
</evidence>
<sequence>MTDNTLLQRIDRLESLDEIRQLAAKYSLSLDMRDLDAHVNLFAADIRVSRELSGRQHLKRWLDDTLRLQFTGTSHHIGNHIIEFDDADHAHGVVYSKNEHETGDQWVIMQMLYWDNYERIDGRWYFRRRLPCYWYATDLNKPPIGDDKMRWPDREAYSGAYHDLWPSWDDFWGNPPGDDVPEVAAPAPLEEFLNTMRRGAPEPRIRIR</sequence>
<dbReference type="InterPro" id="IPR032710">
    <property type="entry name" value="NTF2-like_dom_sf"/>
</dbReference>
<dbReference type="RefSeq" id="WP_101521229.1">
    <property type="nucleotide sequence ID" value="NZ_PKLZ01000007.1"/>
</dbReference>
<dbReference type="SUPFAM" id="SSF54427">
    <property type="entry name" value="NTF2-like"/>
    <property type="match status" value="1"/>
</dbReference>
<dbReference type="Gene3D" id="3.10.450.50">
    <property type="match status" value="1"/>
</dbReference>
<name>A0A2N5Y2Y6_9GAMM</name>
<keyword evidence="3" id="KW-1185">Reference proteome</keyword>
<dbReference type="InterPro" id="IPR037401">
    <property type="entry name" value="SnoaL-like"/>
</dbReference>
<evidence type="ECO:0000259" key="1">
    <source>
        <dbReference type="Pfam" id="PF13577"/>
    </source>
</evidence>
<accession>A0A2N5Y2Y6</accession>
<comment type="caution">
    <text evidence="2">The sequence shown here is derived from an EMBL/GenBank/DDBJ whole genome shotgun (WGS) entry which is preliminary data.</text>
</comment>
<dbReference type="Proteomes" id="UP000234845">
    <property type="component" value="Unassembled WGS sequence"/>
</dbReference>